<reference evidence="1 2" key="1">
    <citation type="submission" date="2015-01" db="EMBL/GenBank/DDBJ databases">
        <title>Evolution of Trichinella species and genotypes.</title>
        <authorList>
            <person name="Korhonen P.K."/>
            <person name="Edoardo P."/>
            <person name="Giuseppe L.R."/>
            <person name="Gasser R.B."/>
        </authorList>
    </citation>
    <scope>NUCLEOTIDE SEQUENCE [LARGE SCALE GENOMIC DNA]</scope>
    <source>
        <strain evidence="1">ISS1980</strain>
    </source>
</reference>
<proteinExistence type="predicted"/>
<gene>
    <name evidence="1" type="ORF">T10_12057</name>
</gene>
<protein>
    <submittedName>
        <fullName evidence="1">Uncharacterized protein</fullName>
    </submittedName>
</protein>
<dbReference type="OrthoDB" id="10515849at2759"/>
<organism evidence="1 2">
    <name type="scientific">Trichinella papuae</name>
    <dbReference type="NCBI Taxonomy" id="268474"/>
    <lineage>
        <taxon>Eukaryota</taxon>
        <taxon>Metazoa</taxon>
        <taxon>Ecdysozoa</taxon>
        <taxon>Nematoda</taxon>
        <taxon>Enoplea</taxon>
        <taxon>Dorylaimia</taxon>
        <taxon>Trichinellida</taxon>
        <taxon>Trichinellidae</taxon>
        <taxon>Trichinella</taxon>
    </lineage>
</organism>
<evidence type="ECO:0000313" key="1">
    <source>
        <dbReference type="EMBL" id="KRZ72692.1"/>
    </source>
</evidence>
<name>A0A0V1MLG9_9BILA</name>
<dbReference type="AlphaFoldDB" id="A0A0V1MLG9"/>
<sequence length="96" mass="11249">MGPLIGWSSARFWRNHMYTAESSALFDAFFIDFREEQQLEVFMCNTKALSRSRLRQISDILGRPRPKFSAIFLNDRRCPPVYTLLVSVPNSKHFSF</sequence>
<keyword evidence="2" id="KW-1185">Reference proteome</keyword>
<evidence type="ECO:0000313" key="2">
    <source>
        <dbReference type="Proteomes" id="UP000054843"/>
    </source>
</evidence>
<comment type="caution">
    <text evidence="1">The sequence shown here is derived from an EMBL/GenBank/DDBJ whole genome shotgun (WGS) entry which is preliminary data.</text>
</comment>
<dbReference type="Proteomes" id="UP000054843">
    <property type="component" value="Unassembled WGS sequence"/>
</dbReference>
<accession>A0A0V1MLG9</accession>
<dbReference type="EMBL" id="JYDO01000074">
    <property type="protein sequence ID" value="KRZ72692.1"/>
    <property type="molecule type" value="Genomic_DNA"/>
</dbReference>